<name>A0A7R8X8S4_9CRUS</name>
<dbReference type="Gene3D" id="2.30.42.10">
    <property type="match status" value="1"/>
</dbReference>
<dbReference type="Proteomes" id="UP000677054">
    <property type="component" value="Unassembled WGS sequence"/>
</dbReference>
<evidence type="ECO:0000313" key="4">
    <source>
        <dbReference type="Proteomes" id="UP000677054"/>
    </source>
</evidence>
<dbReference type="PROSITE" id="PS50106">
    <property type="entry name" value="PDZ"/>
    <property type="match status" value="1"/>
</dbReference>
<feature type="compositionally biased region" description="Polar residues" evidence="1">
    <location>
        <begin position="251"/>
        <end position="264"/>
    </location>
</feature>
<dbReference type="PANTHER" id="PTHR15545">
    <property type="entry name" value="PDZ DOMAIN CONTAINING RING FINGER PROTEIN 3, 4"/>
    <property type="match status" value="1"/>
</dbReference>
<keyword evidence="4" id="KW-1185">Reference proteome</keyword>
<feature type="region of interest" description="Disordered" evidence="1">
    <location>
        <begin position="395"/>
        <end position="440"/>
    </location>
</feature>
<evidence type="ECO:0000259" key="2">
    <source>
        <dbReference type="PROSITE" id="PS50106"/>
    </source>
</evidence>
<dbReference type="Pfam" id="PF00595">
    <property type="entry name" value="PDZ"/>
    <property type="match status" value="1"/>
</dbReference>
<protein>
    <recommendedName>
        <fullName evidence="2">PDZ domain-containing protein</fullName>
    </recommendedName>
</protein>
<dbReference type="InterPro" id="IPR001478">
    <property type="entry name" value="PDZ"/>
</dbReference>
<feature type="compositionally biased region" description="Low complexity" evidence="1">
    <location>
        <begin position="419"/>
        <end position="435"/>
    </location>
</feature>
<feature type="compositionally biased region" description="Low complexity" evidence="1">
    <location>
        <begin position="319"/>
        <end position="331"/>
    </location>
</feature>
<dbReference type="EMBL" id="CAJPEV010001055">
    <property type="protein sequence ID" value="CAG0890417.1"/>
    <property type="molecule type" value="Genomic_DNA"/>
</dbReference>
<feature type="region of interest" description="Disordered" evidence="1">
    <location>
        <begin position="238"/>
        <end position="351"/>
    </location>
</feature>
<dbReference type="AlphaFoldDB" id="A0A7R8X8S4"/>
<dbReference type="SMART" id="SM00228">
    <property type="entry name" value="PDZ"/>
    <property type="match status" value="1"/>
</dbReference>
<dbReference type="EMBL" id="LR900572">
    <property type="protein sequence ID" value="CAD7246154.1"/>
    <property type="molecule type" value="Genomic_DNA"/>
</dbReference>
<reference evidence="3" key="1">
    <citation type="submission" date="2020-11" db="EMBL/GenBank/DDBJ databases">
        <authorList>
            <person name="Tran Van P."/>
        </authorList>
    </citation>
    <scope>NUCLEOTIDE SEQUENCE</scope>
</reference>
<feature type="domain" description="PDZ" evidence="2">
    <location>
        <begin position="139"/>
        <end position="227"/>
    </location>
</feature>
<accession>A0A7R8X8S4</accession>
<organism evidence="3">
    <name type="scientific">Darwinula stevensoni</name>
    <dbReference type="NCBI Taxonomy" id="69355"/>
    <lineage>
        <taxon>Eukaryota</taxon>
        <taxon>Metazoa</taxon>
        <taxon>Ecdysozoa</taxon>
        <taxon>Arthropoda</taxon>
        <taxon>Crustacea</taxon>
        <taxon>Oligostraca</taxon>
        <taxon>Ostracoda</taxon>
        <taxon>Podocopa</taxon>
        <taxon>Podocopida</taxon>
        <taxon>Darwinulocopina</taxon>
        <taxon>Darwinuloidea</taxon>
        <taxon>Darwinulidae</taxon>
        <taxon>Darwinula</taxon>
    </lineage>
</organism>
<feature type="compositionally biased region" description="Basic and acidic residues" evidence="1">
    <location>
        <begin position="266"/>
        <end position="276"/>
    </location>
</feature>
<dbReference type="InterPro" id="IPR051971">
    <property type="entry name" value="E3_ubiquitin-PDZ_ligase"/>
</dbReference>
<sequence length="713" mass="79252">MGDPKPTGKWKARICQGVNHNTCNRAVSRAVNGVDVSRASHGEAVKVFQEAQEPILVEVMKRPGSKSPAVPDLNQVTVGVQTDIAGLVDLSPDSLYLSTFEDLMIHDEQDPVPFIDGAPDRVYLDQEDGFPAPCYEYEEVILQRTCEDEKLGLTLYYSSPDEEGDGDAMDCYVTHLDPDGVASKDGRIRIGDQVLQVDGVPVESKQQVESLFAAAKSHVALLVIRPQFQVSLGPEAGLREEDDDEEGCQGTEGTQRTSLTSQPDSGLDHDSSRTLDESSEMESFEQNRTLLLGGKVPPSPSKSLGHTPDRNQKGDFFDSGTGTSCSSQSSGAGHGHPGHGHAKEKKDPRMDTLDRELYALDKKMESIAIECQDLVAKSSAVKPENSDHVYETIPEVSESEDPTYCVPFDAGGKKRSRHSGSTGSSKKSNSTTTTTIASPRLQARFRDVEEWVNETVSNNNSSQKKSGWKTPVRLELTSDGLRQSTLTLCPPMEDRCLQVNMDSDTLSILSCESCLRKCPPPRYRSDVSETMYTTRENVLQTMWMQQKMLRETMLQRQKTDSGSGRRIRILEEREEHREEGSKQWKVKIRPDGTRYITRRPVRNKLLRERASQIDKERSGLTTDDDATSEIKFGKYWRKEERKKHVEQAKERRRRQEAVIKAKMGQALNQGHGHPGLTCKRGNLNPADDFTTIQEILVHGNKGTSGGLLSVTTV</sequence>
<proteinExistence type="predicted"/>
<dbReference type="InterPro" id="IPR036034">
    <property type="entry name" value="PDZ_sf"/>
</dbReference>
<evidence type="ECO:0000313" key="3">
    <source>
        <dbReference type="EMBL" id="CAD7246154.1"/>
    </source>
</evidence>
<gene>
    <name evidence="3" type="ORF">DSTB1V02_LOCUS6011</name>
</gene>
<evidence type="ECO:0000256" key="1">
    <source>
        <dbReference type="SAM" id="MobiDB-lite"/>
    </source>
</evidence>
<feature type="compositionally biased region" description="Basic and acidic residues" evidence="1">
    <location>
        <begin position="307"/>
        <end position="316"/>
    </location>
</feature>
<dbReference type="PANTHER" id="PTHR15545:SF8">
    <property type="entry name" value="SLO-INTERACTING PROTEIN 1"/>
    <property type="match status" value="1"/>
</dbReference>
<dbReference type="SUPFAM" id="SSF50156">
    <property type="entry name" value="PDZ domain-like"/>
    <property type="match status" value="1"/>
</dbReference>
<dbReference type="OrthoDB" id="6270329at2759"/>